<organism evidence="1 2">
    <name type="scientific">Ruminococcus albus (strain ATCC 27210 / DSM 20455 / JCM 14654 / NCDO 2250 / 7)</name>
    <dbReference type="NCBI Taxonomy" id="697329"/>
    <lineage>
        <taxon>Bacteria</taxon>
        <taxon>Bacillati</taxon>
        <taxon>Bacillota</taxon>
        <taxon>Clostridia</taxon>
        <taxon>Eubacteriales</taxon>
        <taxon>Oscillospiraceae</taxon>
        <taxon>Ruminococcus</taxon>
    </lineage>
</organism>
<name>E6UAZ3_RUMA7</name>
<evidence type="ECO:0000313" key="1">
    <source>
        <dbReference type="EMBL" id="ADU22539.1"/>
    </source>
</evidence>
<dbReference type="EMBL" id="CP002403">
    <property type="protein sequence ID" value="ADU22539.1"/>
    <property type="molecule type" value="Genomic_DNA"/>
</dbReference>
<dbReference type="STRING" id="697329.Rumal_2047"/>
<dbReference type="KEGG" id="ral:Rumal_2047"/>
<dbReference type="Proteomes" id="UP000006919">
    <property type="component" value="Chromosome"/>
</dbReference>
<proteinExistence type="predicted"/>
<protein>
    <submittedName>
        <fullName evidence="1">Uncharacterized protein</fullName>
    </submittedName>
</protein>
<accession>E6UAZ3</accession>
<gene>
    <name evidence="1" type="ordered locus">Rumal_2047</name>
</gene>
<sequence length="67" mass="7447">MSYSFHPVIHAGAWITMGDVLHTTVLDNIRLIWYNNNHKGGGVMFAFKVMYNNNIVMSGCAGRAVFG</sequence>
<evidence type="ECO:0000313" key="2">
    <source>
        <dbReference type="Proteomes" id="UP000006919"/>
    </source>
</evidence>
<reference evidence="1 2" key="1">
    <citation type="journal article" date="2011" name="J. Bacteriol.">
        <title>Complete genome of the cellulolytic ruminal bacterium Ruminococcus albus 7.</title>
        <authorList>
            <person name="Suen G."/>
            <person name="Stevenson D.M."/>
            <person name="Bruce D.C."/>
            <person name="Chertkov O."/>
            <person name="Copeland A."/>
            <person name="Cheng J.F."/>
            <person name="Detter C."/>
            <person name="Detter J.C."/>
            <person name="Goodwin L.A."/>
            <person name="Han C.S."/>
            <person name="Hauser L.J."/>
            <person name="Ivanova N.N."/>
            <person name="Kyrpides N.C."/>
            <person name="Land M.L."/>
            <person name="Lapidus A."/>
            <person name="Lucas S."/>
            <person name="Ovchinnikova G."/>
            <person name="Pitluck S."/>
            <person name="Tapia R."/>
            <person name="Woyke T."/>
            <person name="Boyum J."/>
            <person name="Mead D."/>
            <person name="Weimer P.J."/>
        </authorList>
    </citation>
    <scope>NUCLEOTIDE SEQUENCE [LARGE SCALE GENOMIC DNA]</scope>
    <source>
        <strain evidence="2">ATCC 27210 / DSM 20455 / JCM 14654 / NCDO 2250 / 7</strain>
    </source>
</reference>
<dbReference type="AlphaFoldDB" id="E6UAZ3"/>
<dbReference type="HOGENOM" id="CLU_2809823_0_0_9"/>